<dbReference type="EMBL" id="AVOT02002222">
    <property type="protein sequence ID" value="MBW0469565.1"/>
    <property type="molecule type" value="Genomic_DNA"/>
</dbReference>
<accession>A0A9Q3BR01</accession>
<dbReference type="Proteomes" id="UP000765509">
    <property type="component" value="Unassembled WGS sequence"/>
</dbReference>
<proteinExistence type="predicted"/>
<keyword evidence="2" id="KW-1185">Reference proteome</keyword>
<evidence type="ECO:0000313" key="2">
    <source>
        <dbReference type="Proteomes" id="UP000765509"/>
    </source>
</evidence>
<organism evidence="1 2">
    <name type="scientific">Austropuccinia psidii MF-1</name>
    <dbReference type="NCBI Taxonomy" id="1389203"/>
    <lineage>
        <taxon>Eukaryota</taxon>
        <taxon>Fungi</taxon>
        <taxon>Dikarya</taxon>
        <taxon>Basidiomycota</taxon>
        <taxon>Pucciniomycotina</taxon>
        <taxon>Pucciniomycetes</taxon>
        <taxon>Pucciniales</taxon>
        <taxon>Sphaerophragmiaceae</taxon>
        <taxon>Austropuccinia</taxon>
    </lineage>
</organism>
<sequence length="217" mass="24552">MTEDLQHTPFSQFEYDSFIMDEVSSGGKYQTKGLIYLESKAGKTIVNDLLLLLDPVKVNKKSNEFSSPVKVAHNKTPKFKGVRLNPANYIPEGPVNLLPVSQLRNHGLEISTKTNIILIKQWDKIISTSHREANILLIKVPSLPPNSIYKAIMVYKDWQISLGHQDASDTEKMINSGKIKGSYPERNLCKDAKIKNRQQSKKLPTVTYPFSNVTWIP</sequence>
<reference evidence="1" key="1">
    <citation type="submission" date="2021-03" db="EMBL/GenBank/DDBJ databases">
        <title>Draft genome sequence of rust myrtle Austropuccinia psidii MF-1, a brazilian biotype.</title>
        <authorList>
            <person name="Quecine M.C."/>
            <person name="Pachon D.M.R."/>
            <person name="Bonatelli M.L."/>
            <person name="Correr F.H."/>
            <person name="Franceschini L.M."/>
            <person name="Leite T.F."/>
            <person name="Margarido G.R.A."/>
            <person name="Almeida C.A."/>
            <person name="Ferrarezi J.A."/>
            <person name="Labate C.A."/>
        </authorList>
    </citation>
    <scope>NUCLEOTIDE SEQUENCE</scope>
    <source>
        <strain evidence="1">MF-1</strain>
    </source>
</reference>
<protein>
    <submittedName>
        <fullName evidence="1">Uncharacterized protein</fullName>
    </submittedName>
</protein>
<comment type="caution">
    <text evidence="1">The sequence shown here is derived from an EMBL/GenBank/DDBJ whole genome shotgun (WGS) entry which is preliminary data.</text>
</comment>
<name>A0A9Q3BR01_9BASI</name>
<dbReference type="AlphaFoldDB" id="A0A9Q3BR01"/>
<gene>
    <name evidence="1" type="ORF">O181_009280</name>
</gene>
<evidence type="ECO:0000313" key="1">
    <source>
        <dbReference type="EMBL" id="MBW0469565.1"/>
    </source>
</evidence>